<sequence length="81" mass="8860">MVTGRKWNDMPCSFSLTYICETAASSCQKLSLRVVCIFLLPIVSHPIKSMDQLAHFLVPVDTDSAVLHLLSVDGVEPGAQK</sequence>
<dbReference type="EMBL" id="MU827083">
    <property type="protein sequence ID" value="KAJ7369299.1"/>
    <property type="molecule type" value="Genomic_DNA"/>
</dbReference>
<evidence type="ECO:0000313" key="1">
    <source>
        <dbReference type="EMBL" id="KAJ7369299.1"/>
    </source>
</evidence>
<evidence type="ECO:0000313" key="2">
    <source>
        <dbReference type="Proteomes" id="UP001163046"/>
    </source>
</evidence>
<name>A0A9X0CQ08_9CNID</name>
<accession>A0A9X0CQ08</accession>
<proteinExistence type="predicted"/>
<dbReference type="Proteomes" id="UP001163046">
    <property type="component" value="Unassembled WGS sequence"/>
</dbReference>
<organism evidence="1 2">
    <name type="scientific">Desmophyllum pertusum</name>
    <dbReference type="NCBI Taxonomy" id="174260"/>
    <lineage>
        <taxon>Eukaryota</taxon>
        <taxon>Metazoa</taxon>
        <taxon>Cnidaria</taxon>
        <taxon>Anthozoa</taxon>
        <taxon>Hexacorallia</taxon>
        <taxon>Scleractinia</taxon>
        <taxon>Caryophylliina</taxon>
        <taxon>Caryophylliidae</taxon>
        <taxon>Desmophyllum</taxon>
    </lineage>
</organism>
<comment type="caution">
    <text evidence="1">The sequence shown here is derived from an EMBL/GenBank/DDBJ whole genome shotgun (WGS) entry which is preliminary data.</text>
</comment>
<protein>
    <submittedName>
        <fullName evidence="1">Uncharacterized protein</fullName>
    </submittedName>
</protein>
<reference evidence="1" key="1">
    <citation type="submission" date="2023-01" db="EMBL/GenBank/DDBJ databases">
        <title>Genome assembly of the deep-sea coral Lophelia pertusa.</title>
        <authorList>
            <person name="Herrera S."/>
            <person name="Cordes E."/>
        </authorList>
    </citation>
    <scope>NUCLEOTIDE SEQUENCE</scope>
    <source>
        <strain evidence="1">USNM1676648</strain>
        <tissue evidence="1">Polyp</tissue>
    </source>
</reference>
<keyword evidence="2" id="KW-1185">Reference proteome</keyword>
<dbReference type="AlphaFoldDB" id="A0A9X0CQ08"/>
<gene>
    <name evidence="1" type="ORF">OS493_039918</name>
</gene>